<evidence type="ECO:0000259" key="1">
    <source>
        <dbReference type="PROSITE" id="PS51352"/>
    </source>
</evidence>
<reference evidence="2 3" key="1">
    <citation type="submission" date="2019-04" db="EMBL/GenBank/DDBJ databases">
        <title>Azoarcus nasutitermitis sp. nov. isolated from termite nest.</title>
        <authorList>
            <person name="Lin S.-Y."/>
            <person name="Hameed A."/>
            <person name="Hsu Y.-H."/>
            <person name="Young C.-C."/>
        </authorList>
    </citation>
    <scope>NUCLEOTIDE SEQUENCE [LARGE SCALE GENOMIC DNA]</scope>
    <source>
        <strain evidence="2 3">CC-YHH838</strain>
    </source>
</reference>
<name>A0A4S4AP79_9RHOO</name>
<evidence type="ECO:0000313" key="3">
    <source>
        <dbReference type="Proteomes" id="UP000308430"/>
    </source>
</evidence>
<sequence length="110" mass="11901">MPYSAQFSEPPPTREQIDAWPGALLVEFGAPWCGHCRALQPRLAALLEEHPALAHVKVEDGPGKRLGRAFGVKLWPTLVFLRDGRVAGQLVRPADDADIRAALADIDPAG</sequence>
<feature type="domain" description="Thioredoxin" evidence="1">
    <location>
        <begin position="1"/>
        <end position="108"/>
    </location>
</feature>
<dbReference type="InterPro" id="IPR013766">
    <property type="entry name" value="Thioredoxin_domain"/>
</dbReference>
<evidence type="ECO:0000313" key="2">
    <source>
        <dbReference type="EMBL" id="THF61461.1"/>
    </source>
</evidence>
<proteinExistence type="predicted"/>
<dbReference type="Pfam" id="PF00085">
    <property type="entry name" value="Thioredoxin"/>
    <property type="match status" value="1"/>
</dbReference>
<dbReference type="PROSITE" id="PS51352">
    <property type="entry name" value="THIOREDOXIN_2"/>
    <property type="match status" value="1"/>
</dbReference>
<dbReference type="Gene3D" id="3.40.30.10">
    <property type="entry name" value="Glutaredoxin"/>
    <property type="match status" value="1"/>
</dbReference>
<dbReference type="RefSeq" id="WP_136350122.1">
    <property type="nucleotide sequence ID" value="NZ_SSOC01000009.1"/>
</dbReference>
<dbReference type="PANTHER" id="PTHR43601:SF3">
    <property type="entry name" value="THIOREDOXIN, MITOCHONDRIAL"/>
    <property type="match status" value="1"/>
</dbReference>
<dbReference type="Proteomes" id="UP000308430">
    <property type="component" value="Unassembled WGS sequence"/>
</dbReference>
<dbReference type="InterPro" id="IPR036249">
    <property type="entry name" value="Thioredoxin-like_sf"/>
</dbReference>
<accession>A0A4S4AP79</accession>
<gene>
    <name evidence="2" type="ORF">E6C76_20495</name>
</gene>
<dbReference type="CDD" id="cd02947">
    <property type="entry name" value="TRX_family"/>
    <property type="match status" value="1"/>
</dbReference>
<protein>
    <submittedName>
        <fullName evidence="2">Thioredoxin family protein</fullName>
    </submittedName>
</protein>
<dbReference type="OrthoDB" id="215495at2"/>
<dbReference type="GO" id="GO:0045454">
    <property type="term" value="P:cell redox homeostasis"/>
    <property type="evidence" value="ECO:0007669"/>
    <property type="project" value="TreeGrafter"/>
</dbReference>
<keyword evidence="3" id="KW-1185">Reference proteome</keyword>
<organism evidence="2 3">
    <name type="scientific">Pseudothauera nasutitermitis</name>
    <dbReference type="NCBI Taxonomy" id="2565930"/>
    <lineage>
        <taxon>Bacteria</taxon>
        <taxon>Pseudomonadati</taxon>
        <taxon>Pseudomonadota</taxon>
        <taxon>Betaproteobacteria</taxon>
        <taxon>Rhodocyclales</taxon>
        <taxon>Zoogloeaceae</taxon>
        <taxon>Pseudothauera</taxon>
    </lineage>
</organism>
<dbReference type="AlphaFoldDB" id="A0A4S4AP79"/>
<dbReference type="SUPFAM" id="SSF52833">
    <property type="entry name" value="Thioredoxin-like"/>
    <property type="match status" value="1"/>
</dbReference>
<comment type="caution">
    <text evidence="2">The sequence shown here is derived from an EMBL/GenBank/DDBJ whole genome shotgun (WGS) entry which is preliminary data.</text>
</comment>
<dbReference type="PANTHER" id="PTHR43601">
    <property type="entry name" value="THIOREDOXIN, MITOCHONDRIAL"/>
    <property type="match status" value="1"/>
</dbReference>
<dbReference type="PRINTS" id="PR00421">
    <property type="entry name" value="THIOREDOXIN"/>
</dbReference>
<dbReference type="EMBL" id="SSOC01000009">
    <property type="protein sequence ID" value="THF61461.1"/>
    <property type="molecule type" value="Genomic_DNA"/>
</dbReference>